<dbReference type="PANTHER" id="PTHR42966:SF1">
    <property type="entry name" value="SIALIC ACID SYNTHASE"/>
    <property type="match status" value="1"/>
</dbReference>
<keyword evidence="2" id="KW-0808">Transferase</keyword>
<dbReference type="SUPFAM" id="SSF51269">
    <property type="entry name" value="AFP III-like domain"/>
    <property type="match status" value="1"/>
</dbReference>
<dbReference type="Proteomes" id="UP001596028">
    <property type="component" value="Unassembled WGS sequence"/>
</dbReference>
<dbReference type="RefSeq" id="WP_378101797.1">
    <property type="nucleotide sequence ID" value="NZ_JBHSEP010000027.1"/>
</dbReference>
<reference evidence="3" key="1">
    <citation type="journal article" date="2019" name="Int. J. Syst. Evol. Microbiol.">
        <title>The Global Catalogue of Microorganisms (GCM) 10K type strain sequencing project: providing services to taxonomists for standard genome sequencing and annotation.</title>
        <authorList>
            <consortium name="The Broad Institute Genomics Platform"/>
            <consortium name="The Broad Institute Genome Sequencing Center for Infectious Disease"/>
            <person name="Wu L."/>
            <person name="Ma J."/>
        </authorList>
    </citation>
    <scope>NUCLEOTIDE SEQUENCE [LARGE SCALE GENOMIC DNA]</scope>
    <source>
        <strain evidence="3">CCUG 49571</strain>
    </source>
</reference>
<gene>
    <name evidence="2" type="primary">neuB</name>
    <name evidence="2" type="ORF">ACFO3S_25310</name>
</gene>
<dbReference type="InterPro" id="IPR051690">
    <property type="entry name" value="PseI-like"/>
</dbReference>
<dbReference type="GO" id="GO:0050462">
    <property type="term" value="F:N-acetylneuraminate synthase activity"/>
    <property type="evidence" value="ECO:0007669"/>
    <property type="project" value="UniProtKB-EC"/>
</dbReference>
<keyword evidence="3" id="KW-1185">Reference proteome</keyword>
<dbReference type="InterPro" id="IPR020007">
    <property type="entry name" value="NeuB/NeuA"/>
</dbReference>
<dbReference type="PANTHER" id="PTHR42966">
    <property type="entry name" value="N-ACETYLNEURAMINATE SYNTHASE"/>
    <property type="match status" value="1"/>
</dbReference>
<dbReference type="InterPro" id="IPR057736">
    <property type="entry name" value="SAF_PseI/NeuA/NeuB"/>
</dbReference>
<dbReference type="Gene3D" id="3.20.20.70">
    <property type="entry name" value="Aldolase class I"/>
    <property type="match status" value="1"/>
</dbReference>
<dbReference type="SUPFAM" id="SSF51569">
    <property type="entry name" value="Aldolase"/>
    <property type="match status" value="1"/>
</dbReference>
<comment type="caution">
    <text evidence="2">The sequence shown here is derived from an EMBL/GenBank/DDBJ whole genome shotgun (WGS) entry which is preliminary data.</text>
</comment>
<dbReference type="Pfam" id="PF03102">
    <property type="entry name" value="NeuB"/>
    <property type="match status" value="1"/>
</dbReference>
<protein>
    <submittedName>
        <fullName evidence="2">N-acetylneuraminate synthase</fullName>
        <ecNumber evidence="2">2.5.1.56</ecNumber>
    </submittedName>
</protein>
<accession>A0ABV9FHW7</accession>
<dbReference type="InterPro" id="IPR013132">
    <property type="entry name" value="PseI/NeuA/B-like_N"/>
</dbReference>
<evidence type="ECO:0000313" key="2">
    <source>
        <dbReference type="EMBL" id="MFC4601581.1"/>
    </source>
</evidence>
<dbReference type="NCBIfam" id="TIGR03569">
    <property type="entry name" value="NeuB_NnaB"/>
    <property type="match status" value="1"/>
</dbReference>
<dbReference type="Gene3D" id="3.90.1210.10">
    <property type="entry name" value="Antifreeze-like/N-acetylneuraminic acid synthase C-terminal domain"/>
    <property type="match status" value="1"/>
</dbReference>
<evidence type="ECO:0000313" key="3">
    <source>
        <dbReference type="Proteomes" id="UP001596028"/>
    </source>
</evidence>
<proteinExistence type="predicted"/>
<dbReference type="InterPro" id="IPR013785">
    <property type="entry name" value="Aldolase_TIM"/>
</dbReference>
<dbReference type="InterPro" id="IPR006190">
    <property type="entry name" value="SAF_AFP_Neu5Ac"/>
</dbReference>
<sequence length="361" mass="39331">MKTTYVIAEAGVNHNGSLRMALELIDAASEVGADAVKFQTFRADKVAAPYVGKARYQLQDDQPGESQQAMLRALELSEEMHDRLAEHCRKRGIAFMSTPFDPDSAARLSSKYAVPFLKIASGELTNAPLLLAVARSKLPAILSTGMSTLGEVEDALGVLAYGYLDDEGERPAPSAQAFRDAYISDEGQRVLKSRVTLMHCTTEYPAAFEEANLRMMDTLACAFQLPVGYSDHTPGIAIPIAAAARGAHVLEKHLTLDRRLPGPDHAGSLEPSELAEMIRAIRSVDKALGSQVKRPVASEIANLEAVRRSIVAAVPIRAGETYTVHNLTVKRSGRGISPMKYFDLLGEKANRNYEPDERIRI</sequence>
<evidence type="ECO:0000259" key="1">
    <source>
        <dbReference type="PROSITE" id="PS50844"/>
    </source>
</evidence>
<name>A0ABV9FHW7_9BACL</name>
<feature type="domain" description="AFP-like" evidence="1">
    <location>
        <begin position="309"/>
        <end position="361"/>
    </location>
</feature>
<dbReference type="Pfam" id="PF08666">
    <property type="entry name" value="SAF"/>
    <property type="match status" value="1"/>
</dbReference>
<organism evidence="2 3">
    <name type="scientific">Cohnella hongkongensis</name>
    <dbReference type="NCBI Taxonomy" id="178337"/>
    <lineage>
        <taxon>Bacteria</taxon>
        <taxon>Bacillati</taxon>
        <taxon>Bacillota</taxon>
        <taxon>Bacilli</taxon>
        <taxon>Bacillales</taxon>
        <taxon>Paenibacillaceae</taxon>
        <taxon>Cohnella</taxon>
    </lineage>
</organism>
<dbReference type="InterPro" id="IPR036732">
    <property type="entry name" value="AFP_Neu5c_C_sf"/>
</dbReference>
<dbReference type="PROSITE" id="PS50844">
    <property type="entry name" value="AFP_LIKE"/>
    <property type="match status" value="1"/>
</dbReference>
<dbReference type="EC" id="2.5.1.56" evidence="2"/>
<dbReference type="CDD" id="cd11615">
    <property type="entry name" value="SAF_NeuB_like"/>
    <property type="match status" value="1"/>
</dbReference>
<dbReference type="InterPro" id="IPR013974">
    <property type="entry name" value="SAF"/>
</dbReference>
<dbReference type="EMBL" id="JBHSEP010000027">
    <property type="protein sequence ID" value="MFC4601581.1"/>
    <property type="molecule type" value="Genomic_DNA"/>
</dbReference>